<protein>
    <recommendedName>
        <fullName evidence="5">Thiamine diphosphokinase</fullName>
        <ecNumber evidence="5">2.7.6.2</ecNumber>
    </recommendedName>
</protein>
<dbReference type="GO" id="GO:0016301">
    <property type="term" value="F:kinase activity"/>
    <property type="evidence" value="ECO:0007669"/>
    <property type="project" value="UniProtKB-KW"/>
</dbReference>
<sequence length="213" mass="23685">MNPTRILLFAGGNLGNWAIQEIRENDWLVGVDRGALFLVRNGLVPKLSIGDFDSVSSEEMAEIKRHSMHVSSCDPVMKDLTDTEMTLTWAIEQQPEEIVLLGVLGSRFDHMLANVHLLNKALQSGTNCRILDETNEIRLIDRQSTIEQDHFDHISLLPFTSEVTGITLTGFLYPLKDATLRIGDTLGISNLLTEQTGTITIQTGKLLVVKSKD</sequence>
<feature type="domain" description="Thiamin pyrophosphokinase thiamin-binding" evidence="6">
    <location>
        <begin position="133"/>
        <end position="207"/>
    </location>
</feature>
<dbReference type="GO" id="GO:0006772">
    <property type="term" value="P:thiamine metabolic process"/>
    <property type="evidence" value="ECO:0007669"/>
    <property type="project" value="UniProtKB-UniRule"/>
</dbReference>
<evidence type="ECO:0000256" key="3">
    <source>
        <dbReference type="ARBA" id="ARBA00022777"/>
    </source>
</evidence>
<evidence type="ECO:0000256" key="4">
    <source>
        <dbReference type="ARBA" id="ARBA00022840"/>
    </source>
</evidence>
<dbReference type="PANTHER" id="PTHR41299">
    <property type="entry name" value="THIAMINE PYROPHOSPHOKINASE"/>
    <property type="match status" value="1"/>
</dbReference>
<dbReference type="InterPro" id="IPR007371">
    <property type="entry name" value="TPK_catalytic"/>
</dbReference>
<name>A0A220MMD8_9BACL</name>
<dbReference type="CDD" id="cd07995">
    <property type="entry name" value="TPK"/>
    <property type="match status" value="1"/>
</dbReference>
<evidence type="ECO:0000256" key="2">
    <source>
        <dbReference type="ARBA" id="ARBA00022741"/>
    </source>
</evidence>
<dbReference type="InterPro" id="IPR007373">
    <property type="entry name" value="Thiamin_PyroPKinase_B1-bd"/>
</dbReference>
<dbReference type="EC" id="2.7.6.2" evidence="5"/>
<organism evidence="7 8">
    <name type="scientific">Brevibacillus formosus</name>
    <dbReference type="NCBI Taxonomy" id="54913"/>
    <lineage>
        <taxon>Bacteria</taxon>
        <taxon>Bacillati</taxon>
        <taxon>Bacillota</taxon>
        <taxon>Bacilli</taxon>
        <taxon>Bacillales</taxon>
        <taxon>Paenibacillaceae</taxon>
        <taxon>Brevibacillus</taxon>
    </lineage>
</organism>
<dbReference type="SUPFAM" id="SSF63999">
    <property type="entry name" value="Thiamin pyrophosphokinase, catalytic domain"/>
    <property type="match status" value="1"/>
</dbReference>
<dbReference type="InterPro" id="IPR053149">
    <property type="entry name" value="TPK"/>
</dbReference>
<evidence type="ECO:0000313" key="8">
    <source>
        <dbReference type="Proteomes" id="UP000197781"/>
    </source>
</evidence>
<evidence type="ECO:0000259" key="6">
    <source>
        <dbReference type="SMART" id="SM00983"/>
    </source>
</evidence>
<evidence type="ECO:0000256" key="5">
    <source>
        <dbReference type="NCBIfam" id="TIGR01378"/>
    </source>
</evidence>
<keyword evidence="2" id="KW-0547">Nucleotide-binding</keyword>
<dbReference type="Gene3D" id="3.40.50.10240">
    <property type="entry name" value="Thiamin pyrophosphokinase, catalytic domain"/>
    <property type="match status" value="1"/>
</dbReference>
<dbReference type="NCBIfam" id="TIGR01378">
    <property type="entry name" value="thi_PPkinase"/>
    <property type="match status" value="1"/>
</dbReference>
<dbReference type="EMBL" id="CP018145">
    <property type="protein sequence ID" value="ASJ56231.1"/>
    <property type="molecule type" value="Genomic_DNA"/>
</dbReference>
<dbReference type="Proteomes" id="UP000197781">
    <property type="component" value="Chromosome"/>
</dbReference>
<dbReference type="InterPro" id="IPR006282">
    <property type="entry name" value="Thi_PPkinase"/>
</dbReference>
<dbReference type="AlphaFoldDB" id="A0A220MMD8"/>
<dbReference type="InterPro" id="IPR036371">
    <property type="entry name" value="TPK_B1-bd_sf"/>
</dbReference>
<dbReference type="SMART" id="SM00983">
    <property type="entry name" value="TPK_B1_binding"/>
    <property type="match status" value="1"/>
</dbReference>
<keyword evidence="3 7" id="KW-0418">Kinase</keyword>
<evidence type="ECO:0000313" key="7">
    <source>
        <dbReference type="EMBL" id="ASJ56231.1"/>
    </source>
</evidence>
<gene>
    <name evidence="7" type="ORF">BP422_23350</name>
</gene>
<dbReference type="InterPro" id="IPR036759">
    <property type="entry name" value="TPK_catalytic_sf"/>
</dbReference>
<dbReference type="GO" id="GO:0005524">
    <property type="term" value="F:ATP binding"/>
    <property type="evidence" value="ECO:0007669"/>
    <property type="project" value="UniProtKB-KW"/>
</dbReference>
<dbReference type="Pfam" id="PF04263">
    <property type="entry name" value="TPK_catalytic"/>
    <property type="match status" value="1"/>
</dbReference>
<keyword evidence="4" id="KW-0067">ATP-binding</keyword>
<dbReference type="Pfam" id="PF04265">
    <property type="entry name" value="TPK_B1_binding"/>
    <property type="match status" value="1"/>
</dbReference>
<dbReference type="RefSeq" id="WP_088909814.1">
    <property type="nucleotide sequence ID" value="NZ_CP018145.1"/>
</dbReference>
<dbReference type="PANTHER" id="PTHR41299:SF1">
    <property type="entry name" value="THIAMINE PYROPHOSPHOKINASE"/>
    <property type="match status" value="1"/>
</dbReference>
<dbReference type="GO" id="GO:0030975">
    <property type="term" value="F:thiamine binding"/>
    <property type="evidence" value="ECO:0007669"/>
    <property type="project" value="InterPro"/>
</dbReference>
<reference evidence="7 8" key="1">
    <citation type="submission" date="2016-11" db="EMBL/GenBank/DDBJ databases">
        <authorList>
            <person name="Jaros S."/>
            <person name="Januszkiewicz K."/>
            <person name="Wedrychowicz H."/>
        </authorList>
    </citation>
    <scope>NUCLEOTIDE SEQUENCE [LARGE SCALE GENOMIC DNA]</scope>
    <source>
        <strain evidence="7 8">NF2</strain>
    </source>
</reference>
<dbReference type="GO" id="GO:0004788">
    <property type="term" value="F:thiamine diphosphokinase activity"/>
    <property type="evidence" value="ECO:0007669"/>
    <property type="project" value="UniProtKB-UniRule"/>
</dbReference>
<keyword evidence="1" id="KW-0808">Transferase</keyword>
<dbReference type="GO" id="GO:0009229">
    <property type="term" value="P:thiamine diphosphate biosynthetic process"/>
    <property type="evidence" value="ECO:0007669"/>
    <property type="project" value="InterPro"/>
</dbReference>
<accession>A0A220MMD8</accession>
<dbReference type="SUPFAM" id="SSF63862">
    <property type="entry name" value="Thiamin pyrophosphokinase, substrate-binding domain"/>
    <property type="match status" value="1"/>
</dbReference>
<dbReference type="KEGG" id="bfm:BP422_23350"/>
<proteinExistence type="predicted"/>
<evidence type="ECO:0000256" key="1">
    <source>
        <dbReference type="ARBA" id="ARBA00022679"/>
    </source>
</evidence>